<name>A0AAE0JJ53_9PEZI</name>
<dbReference type="EMBL" id="JAUEPP010000002">
    <property type="protein sequence ID" value="KAK3350594.1"/>
    <property type="molecule type" value="Genomic_DNA"/>
</dbReference>
<evidence type="ECO:0000313" key="2">
    <source>
        <dbReference type="Proteomes" id="UP001278500"/>
    </source>
</evidence>
<dbReference type="GeneID" id="87868721"/>
<sequence length="172" mass="18739">MLPVSMTARQLEYWTCGQQTSRILDSVVSSRRDLRSEINASTVCSGTHLLSVCLFCSVLSILFKVPSSIASSPSSPSTDPLCSSNPCTINRDGISVCSRVCLYVTDGAMVRFIDGAAQTRKQLTIVTTHVVKYSAPAWHWFISRTGGLLIATTLCDRCDRTLVPLAYPSSRV</sequence>
<dbReference type="RefSeq" id="XP_062683889.1">
    <property type="nucleotide sequence ID" value="XM_062831567.1"/>
</dbReference>
<organism evidence="1 2">
    <name type="scientific">Neurospora tetraspora</name>
    <dbReference type="NCBI Taxonomy" id="94610"/>
    <lineage>
        <taxon>Eukaryota</taxon>
        <taxon>Fungi</taxon>
        <taxon>Dikarya</taxon>
        <taxon>Ascomycota</taxon>
        <taxon>Pezizomycotina</taxon>
        <taxon>Sordariomycetes</taxon>
        <taxon>Sordariomycetidae</taxon>
        <taxon>Sordariales</taxon>
        <taxon>Sordariaceae</taxon>
        <taxon>Neurospora</taxon>
    </lineage>
</organism>
<comment type="caution">
    <text evidence="1">The sequence shown here is derived from an EMBL/GenBank/DDBJ whole genome shotgun (WGS) entry which is preliminary data.</text>
</comment>
<reference evidence="1" key="1">
    <citation type="journal article" date="2023" name="Mol. Phylogenet. Evol.">
        <title>Genome-scale phylogeny and comparative genomics of the fungal order Sordariales.</title>
        <authorList>
            <person name="Hensen N."/>
            <person name="Bonometti L."/>
            <person name="Westerberg I."/>
            <person name="Brannstrom I.O."/>
            <person name="Guillou S."/>
            <person name="Cros-Aarteil S."/>
            <person name="Calhoun S."/>
            <person name="Haridas S."/>
            <person name="Kuo A."/>
            <person name="Mondo S."/>
            <person name="Pangilinan J."/>
            <person name="Riley R."/>
            <person name="LaButti K."/>
            <person name="Andreopoulos B."/>
            <person name="Lipzen A."/>
            <person name="Chen C."/>
            <person name="Yan M."/>
            <person name="Daum C."/>
            <person name="Ng V."/>
            <person name="Clum A."/>
            <person name="Steindorff A."/>
            <person name="Ohm R.A."/>
            <person name="Martin F."/>
            <person name="Silar P."/>
            <person name="Natvig D.O."/>
            <person name="Lalanne C."/>
            <person name="Gautier V."/>
            <person name="Ament-Velasquez S.L."/>
            <person name="Kruys A."/>
            <person name="Hutchinson M.I."/>
            <person name="Powell A.J."/>
            <person name="Barry K."/>
            <person name="Miller A.N."/>
            <person name="Grigoriev I.V."/>
            <person name="Debuchy R."/>
            <person name="Gladieux P."/>
            <person name="Hiltunen Thoren M."/>
            <person name="Johannesson H."/>
        </authorList>
    </citation>
    <scope>NUCLEOTIDE SEQUENCE</scope>
    <source>
        <strain evidence="1">CBS 560.94</strain>
    </source>
</reference>
<accession>A0AAE0JJ53</accession>
<dbReference type="Proteomes" id="UP001278500">
    <property type="component" value="Unassembled WGS sequence"/>
</dbReference>
<evidence type="ECO:0000313" key="1">
    <source>
        <dbReference type="EMBL" id="KAK3350594.1"/>
    </source>
</evidence>
<gene>
    <name evidence="1" type="ORF">B0H65DRAFT_92148</name>
</gene>
<reference evidence="1" key="2">
    <citation type="submission" date="2023-06" db="EMBL/GenBank/DDBJ databases">
        <authorList>
            <consortium name="Lawrence Berkeley National Laboratory"/>
            <person name="Haridas S."/>
            <person name="Hensen N."/>
            <person name="Bonometti L."/>
            <person name="Westerberg I."/>
            <person name="Brannstrom I.O."/>
            <person name="Guillou S."/>
            <person name="Cros-Aarteil S."/>
            <person name="Calhoun S."/>
            <person name="Kuo A."/>
            <person name="Mondo S."/>
            <person name="Pangilinan J."/>
            <person name="Riley R."/>
            <person name="Labutti K."/>
            <person name="Andreopoulos B."/>
            <person name="Lipzen A."/>
            <person name="Chen C."/>
            <person name="Yanf M."/>
            <person name="Daum C."/>
            <person name="Ng V."/>
            <person name="Clum A."/>
            <person name="Steindorff A."/>
            <person name="Ohm R."/>
            <person name="Martin F."/>
            <person name="Silar P."/>
            <person name="Natvig D."/>
            <person name="Lalanne C."/>
            <person name="Gautier V."/>
            <person name="Ament-Velasquez S.L."/>
            <person name="Kruys A."/>
            <person name="Hutchinson M.I."/>
            <person name="Powell A.J."/>
            <person name="Barry K."/>
            <person name="Miller A.N."/>
            <person name="Grigoriev I.V."/>
            <person name="Debuchy R."/>
            <person name="Gladieux P."/>
            <person name="Thoren M.H."/>
            <person name="Johannesson H."/>
        </authorList>
    </citation>
    <scope>NUCLEOTIDE SEQUENCE</scope>
    <source>
        <strain evidence="1">CBS 560.94</strain>
    </source>
</reference>
<proteinExistence type="predicted"/>
<dbReference type="AlphaFoldDB" id="A0AAE0JJ53"/>
<keyword evidence="2" id="KW-1185">Reference proteome</keyword>
<protein>
    <submittedName>
        <fullName evidence="1">Uncharacterized protein</fullName>
    </submittedName>
</protein>